<dbReference type="InterPro" id="IPR008477">
    <property type="entry name" value="TNFAIP8-like"/>
</dbReference>
<feature type="region of interest" description="Disordered" evidence="1">
    <location>
        <begin position="344"/>
        <end position="371"/>
    </location>
</feature>
<sequence length="371" mass="42117">MSAFMKKKSGSSPVKTGGMFFRAKKHMASRLTDSSIGRQTVIKFFGHSGDSLLQSVQSVAEYVEGKEFAKQLMVDIMKIVGKVGLLYSNKVVSEESFEPIVPSLLEMASNLQYNLDLKDSSSRDGRAVADAFEKLHKILFNLIKDHMQEKNSAKLTHVCDYLKSSKHLDALFTDPHLEAQRITMHTHISRLVDPFSAEMEATNKNLREQSQKRFDKLSGLVANPTFPAFMRDIETRRIVTSWIMEGDSRDSVSQQHLFGCDFYVAVLDFKSITSKPIVKSRSSQICQNTEDFVRKDIFDPAVARIASLFEMLFEDSFKTCEAFEGLKEELRILELRLHIDVEEHHHEEEDNRQSVHDPGAGLGMKDLSLED</sequence>
<protein>
    <submittedName>
        <fullName evidence="2">Uncharacterized protein</fullName>
    </submittedName>
</protein>
<evidence type="ECO:0000256" key="1">
    <source>
        <dbReference type="SAM" id="MobiDB-lite"/>
    </source>
</evidence>
<keyword evidence="3" id="KW-1185">Reference proteome</keyword>
<accession>A0ABQ6MUA7</accession>
<proteinExistence type="predicted"/>
<dbReference type="Gene3D" id="1.20.1440.160">
    <property type="entry name" value="Tumor necrosis factor alpha-induced protein 8-like"/>
    <property type="match status" value="1"/>
</dbReference>
<name>A0ABQ6MUA7_9STRA</name>
<dbReference type="Pfam" id="PF05527">
    <property type="entry name" value="TNFAIP8"/>
    <property type="match status" value="1"/>
</dbReference>
<feature type="compositionally biased region" description="Basic and acidic residues" evidence="1">
    <location>
        <begin position="344"/>
        <end position="355"/>
    </location>
</feature>
<dbReference type="InterPro" id="IPR038355">
    <property type="entry name" value="TNFAIP8_sf"/>
</dbReference>
<gene>
    <name evidence="2" type="ORF">TeGR_g6588</name>
</gene>
<comment type="caution">
    <text evidence="2">The sequence shown here is derived from an EMBL/GenBank/DDBJ whole genome shotgun (WGS) entry which is preliminary data.</text>
</comment>
<evidence type="ECO:0000313" key="2">
    <source>
        <dbReference type="EMBL" id="GMI33482.1"/>
    </source>
</evidence>
<evidence type="ECO:0000313" key="3">
    <source>
        <dbReference type="Proteomes" id="UP001165060"/>
    </source>
</evidence>
<organism evidence="2 3">
    <name type="scientific">Tetraparma gracilis</name>
    <dbReference type="NCBI Taxonomy" id="2962635"/>
    <lineage>
        <taxon>Eukaryota</taxon>
        <taxon>Sar</taxon>
        <taxon>Stramenopiles</taxon>
        <taxon>Ochrophyta</taxon>
        <taxon>Bolidophyceae</taxon>
        <taxon>Parmales</taxon>
        <taxon>Triparmaceae</taxon>
        <taxon>Tetraparma</taxon>
    </lineage>
</organism>
<reference evidence="2 3" key="1">
    <citation type="journal article" date="2023" name="Commun. Biol.">
        <title>Genome analysis of Parmales, the sister group of diatoms, reveals the evolutionary specialization of diatoms from phago-mixotrophs to photoautotrophs.</title>
        <authorList>
            <person name="Ban H."/>
            <person name="Sato S."/>
            <person name="Yoshikawa S."/>
            <person name="Yamada K."/>
            <person name="Nakamura Y."/>
            <person name="Ichinomiya M."/>
            <person name="Sato N."/>
            <person name="Blanc-Mathieu R."/>
            <person name="Endo H."/>
            <person name="Kuwata A."/>
            <person name="Ogata H."/>
        </authorList>
    </citation>
    <scope>NUCLEOTIDE SEQUENCE [LARGE SCALE GENOMIC DNA]</scope>
</reference>
<dbReference type="EMBL" id="BRYB01000588">
    <property type="protein sequence ID" value="GMI33482.1"/>
    <property type="molecule type" value="Genomic_DNA"/>
</dbReference>
<dbReference type="Proteomes" id="UP001165060">
    <property type="component" value="Unassembled WGS sequence"/>
</dbReference>